<comment type="caution">
    <text evidence="9">The sequence shown here is derived from an EMBL/GenBank/DDBJ whole genome shotgun (WGS) entry which is preliminary data.</text>
</comment>
<feature type="domain" description="Histidine kinase" evidence="8">
    <location>
        <begin position="436"/>
        <end position="651"/>
    </location>
</feature>
<feature type="chain" id="PRO_5032490739" description="histidine kinase" evidence="7">
    <location>
        <begin position="18"/>
        <end position="669"/>
    </location>
</feature>
<feature type="signal peptide" evidence="7">
    <location>
        <begin position="1"/>
        <end position="17"/>
    </location>
</feature>
<evidence type="ECO:0000256" key="6">
    <source>
        <dbReference type="SAM" id="Phobius"/>
    </source>
</evidence>
<dbReference type="InterPro" id="IPR003661">
    <property type="entry name" value="HisK_dim/P_dom"/>
</dbReference>
<evidence type="ECO:0000256" key="1">
    <source>
        <dbReference type="ARBA" id="ARBA00000085"/>
    </source>
</evidence>
<dbReference type="SUPFAM" id="SSF47384">
    <property type="entry name" value="Homodimeric domain of signal transducing histidine kinase"/>
    <property type="match status" value="1"/>
</dbReference>
<dbReference type="GO" id="GO:0000155">
    <property type="term" value="F:phosphorelay sensor kinase activity"/>
    <property type="evidence" value="ECO:0007669"/>
    <property type="project" value="InterPro"/>
</dbReference>
<dbReference type="Gene3D" id="3.30.565.10">
    <property type="entry name" value="Histidine kinase-like ATPase, C-terminal domain"/>
    <property type="match status" value="1"/>
</dbReference>
<dbReference type="EC" id="2.7.13.3" evidence="2"/>
<dbReference type="PANTHER" id="PTHR43547:SF2">
    <property type="entry name" value="HYBRID SIGNAL TRANSDUCTION HISTIDINE KINASE C"/>
    <property type="match status" value="1"/>
</dbReference>
<feature type="coiled-coil region" evidence="5">
    <location>
        <begin position="310"/>
        <end position="351"/>
    </location>
</feature>
<evidence type="ECO:0000256" key="7">
    <source>
        <dbReference type="SAM" id="SignalP"/>
    </source>
</evidence>
<dbReference type="Pfam" id="PF13424">
    <property type="entry name" value="TPR_12"/>
    <property type="match status" value="1"/>
</dbReference>
<evidence type="ECO:0000256" key="4">
    <source>
        <dbReference type="PROSITE-ProRule" id="PRU00339"/>
    </source>
</evidence>
<sequence length="669" mass="74790">MRKLLFLFFWLPLLVLAQTTPVDSLKFALRQAATDSARVKILCELSKQASLSDVQQAIAYARQAEQVATRAHDARGRAAALNQLGAGHVILGENDKAFTYYFAALKVAEQAGDTANMITTYNILGVLSQKIKDDKRALGYYHKAEALALQVQNLLALSKVYNNLGSMYSDQKAFAQALPYYEKSARLLEQFPERKVLAVVLQNIGNTLTALHQPQKALPFLNRALAIDQDLGNRMNETVTLAALSQAYQEQGDRNKALAYARQSFSVAQETRSGKKIVAAAKLLQDLYALQKNFEQAYKYQTVALEHMEKLDAEAQSKNASQIIARYESEKHELEDQKLKAEKERQDQSLRYQRGALLAGGVMLSLMMLLLSVSLFFRRRLIKAYKQLKGVHEQVQKQNREIRQHQEEILQQSAVLQTQNELLAKTSNFKSKIFSIVSHDLRSPFTTLKGILALTQVHNMSAEELQRILELLAKDVDTVEDMLNNLLVWSKSQLEEAVVHVQPLPLPQVLDETLEVVQYAAAQKQITLLNLVPEETVVLADRERMAFVLRNLLMNAIKFSFEGREVQVKAHVQDQLVTVSVIDFGKGIAAKHLHKLFSEDRFTTLGTSNEVGTGLGLMLCKELLDAMGGTITVTSEEGKGSIFSVTLPQAEAVPGWSAKMRSPELQASH</sequence>
<evidence type="ECO:0000259" key="8">
    <source>
        <dbReference type="PROSITE" id="PS50109"/>
    </source>
</evidence>
<dbReference type="PRINTS" id="PR00344">
    <property type="entry name" value="BCTRLSENSOR"/>
</dbReference>
<dbReference type="Pfam" id="PF00512">
    <property type="entry name" value="HisKA"/>
    <property type="match status" value="1"/>
</dbReference>
<evidence type="ECO:0000256" key="5">
    <source>
        <dbReference type="SAM" id="Coils"/>
    </source>
</evidence>
<keyword evidence="4" id="KW-0802">TPR repeat</keyword>
<keyword evidence="9" id="KW-0808">Transferase</keyword>
<feature type="coiled-coil region" evidence="5">
    <location>
        <begin position="388"/>
        <end position="415"/>
    </location>
</feature>
<dbReference type="InterPro" id="IPR011990">
    <property type="entry name" value="TPR-like_helical_dom_sf"/>
</dbReference>
<feature type="transmembrane region" description="Helical" evidence="6">
    <location>
        <begin position="355"/>
        <end position="377"/>
    </location>
</feature>
<dbReference type="SUPFAM" id="SSF55874">
    <property type="entry name" value="ATPase domain of HSP90 chaperone/DNA topoisomerase II/histidine kinase"/>
    <property type="match status" value="1"/>
</dbReference>
<dbReference type="RefSeq" id="WP_182514182.1">
    <property type="nucleotide sequence ID" value="NZ_JACJIQ010000019.1"/>
</dbReference>
<dbReference type="SUPFAM" id="SSF48452">
    <property type="entry name" value="TPR-like"/>
    <property type="match status" value="1"/>
</dbReference>
<dbReference type="Gene3D" id="1.25.40.10">
    <property type="entry name" value="Tetratricopeptide repeat domain"/>
    <property type="match status" value="1"/>
</dbReference>
<keyword evidence="6" id="KW-1133">Transmembrane helix</keyword>
<accession>A0A839GWV1</accession>
<dbReference type="SMART" id="SM00388">
    <property type="entry name" value="HisKA"/>
    <property type="match status" value="1"/>
</dbReference>
<keyword evidence="7" id="KW-0732">Signal</keyword>
<evidence type="ECO:0000313" key="10">
    <source>
        <dbReference type="Proteomes" id="UP000563094"/>
    </source>
</evidence>
<organism evidence="9 10">
    <name type="scientific">Rufibacter quisquiliarum</name>
    <dbReference type="NCBI Taxonomy" id="1549639"/>
    <lineage>
        <taxon>Bacteria</taxon>
        <taxon>Pseudomonadati</taxon>
        <taxon>Bacteroidota</taxon>
        <taxon>Cytophagia</taxon>
        <taxon>Cytophagales</taxon>
        <taxon>Hymenobacteraceae</taxon>
        <taxon>Rufibacter</taxon>
    </lineage>
</organism>
<name>A0A839GWV1_9BACT</name>
<keyword evidence="3" id="KW-0597">Phosphoprotein</keyword>
<dbReference type="InterPro" id="IPR005467">
    <property type="entry name" value="His_kinase_dom"/>
</dbReference>
<dbReference type="SMART" id="SM00387">
    <property type="entry name" value="HATPase_c"/>
    <property type="match status" value="1"/>
</dbReference>
<dbReference type="InterPro" id="IPR004358">
    <property type="entry name" value="Sig_transdc_His_kin-like_C"/>
</dbReference>
<keyword evidence="6" id="KW-0812">Transmembrane</keyword>
<proteinExistence type="predicted"/>
<dbReference type="Gene3D" id="1.10.287.130">
    <property type="match status" value="1"/>
</dbReference>
<dbReference type="AlphaFoldDB" id="A0A839GWV1"/>
<dbReference type="PROSITE" id="PS50005">
    <property type="entry name" value="TPR"/>
    <property type="match status" value="1"/>
</dbReference>
<gene>
    <name evidence="9" type="ORF">FHS90_003961</name>
</gene>
<dbReference type="PROSITE" id="PS50109">
    <property type="entry name" value="HIS_KIN"/>
    <property type="match status" value="1"/>
</dbReference>
<dbReference type="InterPro" id="IPR019734">
    <property type="entry name" value="TPR_rpt"/>
</dbReference>
<evidence type="ECO:0000256" key="3">
    <source>
        <dbReference type="ARBA" id="ARBA00022553"/>
    </source>
</evidence>
<dbReference type="Pfam" id="PF13374">
    <property type="entry name" value="TPR_10"/>
    <property type="match status" value="1"/>
</dbReference>
<dbReference type="EMBL" id="JACJIQ010000019">
    <property type="protein sequence ID" value="MBA9079226.1"/>
    <property type="molecule type" value="Genomic_DNA"/>
</dbReference>
<dbReference type="InterPro" id="IPR003594">
    <property type="entry name" value="HATPase_dom"/>
</dbReference>
<dbReference type="Proteomes" id="UP000563094">
    <property type="component" value="Unassembled WGS sequence"/>
</dbReference>
<keyword evidence="6" id="KW-0472">Membrane</keyword>
<dbReference type="SMART" id="SM00028">
    <property type="entry name" value="TPR"/>
    <property type="match status" value="5"/>
</dbReference>
<dbReference type="Pfam" id="PF02518">
    <property type="entry name" value="HATPase_c"/>
    <property type="match status" value="1"/>
</dbReference>
<feature type="repeat" description="TPR" evidence="4">
    <location>
        <begin position="158"/>
        <end position="191"/>
    </location>
</feature>
<evidence type="ECO:0000313" key="9">
    <source>
        <dbReference type="EMBL" id="MBA9079226.1"/>
    </source>
</evidence>
<comment type="catalytic activity">
    <reaction evidence="1">
        <text>ATP + protein L-histidine = ADP + protein N-phospho-L-histidine.</text>
        <dbReference type="EC" id="2.7.13.3"/>
    </reaction>
</comment>
<reference evidence="9 10" key="1">
    <citation type="submission" date="2020-08" db="EMBL/GenBank/DDBJ databases">
        <title>Genomic Encyclopedia of Type Strains, Phase IV (KMG-IV): sequencing the most valuable type-strain genomes for metagenomic binning, comparative biology and taxonomic classification.</title>
        <authorList>
            <person name="Goeker M."/>
        </authorList>
    </citation>
    <scope>NUCLEOTIDE SEQUENCE [LARGE SCALE GENOMIC DNA]</scope>
    <source>
        <strain evidence="9 10">DSM 29854</strain>
    </source>
</reference>
<keyword evidence="5" id="KW-0175">Coiled coil</keyword>
<dbReference type="PANTHER" id="PTHR43547">
    <property type="entry name" value="TWO-COMPONENT HISTIDINE KINASE"/>
    <property type="match status" value="1"/>
</dbReference>
<keyword evidence="9" id="KW-0418">Kinase</keyword>
<keyword evidence="10" id="KW-1185">Reference proteome</keyword>
<evidence type="ECO:0000256" key="2">
    <source>
        <dbReference type="ARBA" id="ARBA00012438"/>
    </source>
</evidence>
<dbReference type="InterPro" id="IPR036890">
    <property type="entry name" value="HATPase_C_sf"/>
</dbReference>
<dbReference type="CDD" id="cd00082">
    <property type="entry name" value="HisKA"/>
    <property type="match status" value="1"/>
</dbReference>
<protein>
    <recommendedName>
        <fullName evidence="2">histidine kinase</fullName>
        <ecNumber evidence="2">2.7.13.3</ecNumber>
    </recommendedName>
</protein>
<dbReference type="InterPro" id="IPR036097">
    <property type="entry name" value="HisK_dim/P_sf"/>
</dbReference>